<accession>A0A5Q4YVB5</accession>
<evidence type="ECO:0000313" key="4">
    <source>
        <dbReference type="Proteomes" id="UP000325811"/>
    </source>
</evidence>
<evidence type="ECO:0008006" key="5">
    <source>
        <dbReference type="Google" id="ProtNLM"/>
    </source>
</evidence>
<name>A0A5Q4YVB5_9BURK</name>
<dbReference type="KEGG" id="pdio:PDMSB3_2018"/>
<keyword evidence="4" id="KW-1185">Reference proteome</keyword>
<feature type="chain" id="PRO_5024999883" description="Lipoprotein" evidence="2">
    <location>
        <begin position="25"/>
        <end position="153"/>
    </location>
</feature>
<feature type="region of interest" description="Disordered" evidence="1">
    <location>
        <begin position="134"/>
        <end position="153"/>
    </location>
</feature>
<dbReference type="EMBL" id="LR699553">
    <property type="protein sequence ID" value="VVD28474.1"/>
    <property type="molecule type" value="Genomic_DNA"/>
</dbReference>
<dbReference type="Proteomes" id="UP000325811">
    <property type="component" value="Chromosome I"/>
</dbReference>
<evidence type="ECO:0000313" key="3">
    <source>
        <dbReference type="EMBL" id="VVD28474.1"/>
    </source>
</evidence>
<gene>
    <name evidence="3" type="ORF">PDMSB3_2018</name>
</gene>
<organism evidence="3 4">
    <name type="scientific">Paraburkholderia dioscoreae</name>
    <dbReference type="NCBI Taxonomy" id="2604047"/>
    <lineage>
        <taxon>Bacteria</taxon>
        <taxon>Pseudomonadati</taxon>
        <taxon>Pseudomonadota</taxon>
        <taxon>Betaproteobacteria</taxon>
        <taxon>Burkholderiales</taxon>
        <taxon>Burkholderiaceae</taxon>
        <taxon>Paraburkholderia</taxon>
    </lineage>
</organism>
<dbReference type="AlphaFoldDB" id="A0A5Q4YVB5"/>
<keyword evidence="2" id="KW-0732">Signal</keyword>
<evidence type="ECO:0000256" key="2">
    <source>
        <dbReference type="SAM" id="SignalP"/>
    </source>
</evidence>
<feature type="signal peptide" evidence="2">
    <location>
        <begin position="1"/>
        <end position="24"/>
    </location>
</feature>
<reference evidence="3 4" key="1">
    <citation type="submission" date="2019-08" db="EMBL/GenBank/DDBJ databases">
        <authorList>
            <person name="Herpell B J."/>
        </authorList>
    </citation>
    <scope>NUCLEOTIDE SEQUENCE [LARGE SCALE GENOMIC DNA]</scope>
    <source>
        <strain evidence="4">Msb3</strain>
    </source>
</reference>
<dbReference type="RefSeq" id="WP_165185889.1">
    <property type="nucleotide sequence ID" value="NZ_LR699553.1"/>
</dbReference>
<proteinExistence type="predicted"/>
<evidence type="ECO:0000256" key="1">
    <source>
        <dbReference type="SAM" id="MobiDB-lite"/>
    </source>
</evidence>
<dbReference type="PROSITE" id="PS51257">
    <property type="entry name" value="PROKAR_LIPOPROTEIN"/>
    <property type="match status" value="1"/>
</dbReference>
<sequence length="153" mass="15090">MKRLSMLLAAGLVAAVALVGCASAPTQTPAQIAANICPGVQSEIDVLQKSGVFTGGAQATLTNQIQPDVDAVCAAGAALTVTTVDIRKLVQATFPIVVAVIANSSLTDQQKLQATLAVGVVVTGINTALSLQPATSTTTPGPALTPASGAIAS</sequence>
<protein>
    <recommendedName>
        <fullName evidence="5">Lipoprotein</fullName>
    </recommendedName>
</protein>